<dbReference type="EMBL" id="CAJOBH010112672">
    <property type="protein sequence ID" value="CAF4669444.1"/>
    <property type="molecule type" value="Genomic_DNA"/>
</dbReference>
<comment type="caution">
    <text evidence="1">The sequence shown here is derived from an EMBL/GenBank/DDBJ whole genome shotgun (WGS) entry which is preliminary data.</text>
</comment>
<dbReference type="Proteomes" id="UP000681967">
    <property type="component" value="Unassembled WGS sequence"/>
</dbReference>
<gene>
    <name evidence="1" type="ORF">BYL167_LOCUS42909</name>
    <name evidence="2" type="ORF">GIL414_LOCUS46767</name>
    <name evidence="3" type="ORF">SMN809_LOCUS51618</name>
</gene>
<dbReference type="EMBL" id="CAJOBI010173411">
    <property type="protein sequence ID" value="CAF4898215.1"/>
    <property type="molecule type" value="Genomic_DNA"/>
</dbReference>
<accession>A0A8S2ZVU8</accession>
<feature type="non-terminal residue" evidence="1">
    <location>
        <position position="44"/>
    </location>
</feature>
<dbReference type="Proteomes" id="UP000676336">
    <property type="component" value="Unassembled WGS sequence"/>
</dbReference>
<proteinExistence type="predicted"/>
<evidence type="ECO:0000313" key="2">
    <source>
        <dbReference type="EMBL" id="CAF4791405.1"/>
    </source>
</evidence>
<name>A0A8S2ZVU8_9BILA</name>
<dbReference type="Proteomes" id="UP000681720">
    <property type="component" value="Unassembled WGS sequence"/>
</dbReference>
<sequence length="44" mass="5210">MEEDQSQWWETMGKLNRAVRVAAAELLQQGRFTAQDNHRYNWSG</sequence>
<protein>
    <submittedName>
        <fullName evidence="1">Uncharacterized protein</fullName>
    </submittedName>
</protein>
<dbReference type="EMBL" id="CAJOBJ010147644">
    <property type="protein sequence ID" value="CAF4791405.1"/>
    <property type="molecule type" value="Genomic_DNA"/>
</dbReference>
<evidence type="ECO:0000313" key="1">
    <source>
        <dbReference type="EMBL" id="CAF4669444.1"/>
    </source>
</evidence>
<evidence type="ECO:0000313" key="3">
    <source>
        <dbReference type="EMBL" id="CAF4898215.1"/>
    </source>
</evidence>
<feature type="non-terminal residue" evidence="1">
    <location>
        <position position="1"/>
    </location>
</feature>
<organism evidence="1 4">
    <name type="scientific">Rotaria magnacalcarata</name>
    <dbReference type="NCBI Taxonomy" id="392030"/>
    <lineage>
        <taxon>Eukaryota</taxon>
        <taxon>Metazoa</taxon>
        <taxon>Spiralia</taxon>
        <taxon>Gnathifera</taxon>
        <taxon>Rotifera</taxon>
        <taxon>Eurotatoria</taxon>
        <taxon>Bdelloidea</taxon>
        <taxon>Philodinida</taxon>
        <taxon>Philodinidae</taxon>
        <taxon>Rotaria</taxon>
    </lineage>
</organism>
<reference evidence="1" key="1">
    <citation type="submission" date="2021-02" db="EMBL/GenBank/DDBJ databases">
        <authorList>
            <person name="Nowell W R."/>
        </authorList>
    </citation>
    <scope>NUCLEOTIDE SEQUENCE</scope>
</reference>
<dbReference type="AlphaFoldDB" id="A0A8S2ZVU8"/>
<evidence type="ECO:0000313" key="4">
    <source>
        <dbReference type="Proteomes" id="UP000681967"/>
    </source>
</evidence>